<accession>B0N4N3</accession>
<evidence type="ECO:0000313" key="3">
    <source>
        <dbReference type="EMBL" id="EDS18635.1"/>
    </source>
</evidence>
<evidence type="ECO:0000313" key="4">
    <source>
        <dbReference type="Proteomes" id="UP000005798"/>
    </source>
</evidence>
<sequence length="320" mass="37315">MKNKIINKHQSTTIFNYVRISCRGDIMKKKTKNKIFSQKNIIFLFIAGTLLFSCSLYYKQYLPKYLTHSIVILLIMIFCLLPFLFKRFKKQRNLIKIIVSALSFSLIVTGILVFNHNDRLAKDGQYIGIDISKWNNNVNLQLARQEIDFVIIRCGYTSLTDGTKTKVDPLFEQNIKQCQNLNIPYGVYYYSLATEATQAKKEAEYVNHLLDGRVPELGVFIDLEDETFQGALTNDQLTIVATTFLDNIQNQNKKGIYANHHWWTTKLTDKKLDSYIKWKARYNDTPVLEEEYHILQYSETGQIRGINGNVDLNMTINKYW</sequence>
<dbReference type="InterPro" id="IPR017853">
    <property type="entry name" value="GH"/>
</dbReference>
<dbReference type="Proteomes" id="UP000005798">
    <property type="component" value="Unassembled WGS sequence"/>
</dbReference>
<feature type="transmembrane region" description="Helical" evidence="2">
    <location>
        <begin position="65"/>
        <end position="85"/>
    </location>
</feature>
<dbReference type="GO" id="GO:0003796">
    <property type="term" value="F:lysozyme activity"/>
    <property type="evidence" value="ECO:0007669"/>
    <property type="project" value="InterPro"/>
</dbReference>
<dbReference type="GO" id="GO:0016052">
    <property type="term" value="P:carbohydrate catabolic process"/>
    <property type="evidence" value="ECO:0007669"/>
    <property type="project" value="TreeGrafter"/>
</dbReference>
<dbReference type="PROSITE" id="PS51904">
    <property type="entry name" value="GLYCOSYL_HYDROL_F25_2"/>
    <property type="match status" value="1"/>
</dbReference>
<keyword evidence="4" id="KW-1185">Reference proteome</keyword>
<comment type="caution">
    <text evidence="3">The sequence shown here is derived from an EMBL/GenBank/DDBJ whole genome shotgun (WGS) entry which is preliminary data.</text>
</comment>
<reference evidence="3" key="2">
    <citation type="submission" date="2014-06" db="EMBL/GenBank/DDBJ databases">
        <title>Draft genome sequence of Clostridium ramosum(DSM 1402).</title>
        <authorList>
            <person name="Sudarsanam P."/>
            <person name="Ley R."/>
            <person name="Guruge J."/>
            <person name="Turnbaugh P.J."/>
            <person name="Mahowald M."/>
            <person name="Liep D."/>
            <person name="Gordon J."/>
        </authorList>
    </citation>
    <scope>NUCLEOTIDE SEQUENCE</scope>
    <source>
        <strain evidence="3">DSM 1402</strain>
    </source>
</reference>
<dbReference type="GO" id="GO:0016998">
    <property type="term" value="P:cell wall macromolecule catabolic process"/>
    <property type="evidence" value="ECO:0007669"/>
    <property type="project" value="InterPro"/>
</dbReference>
<keyword evidence="3" id="KW-0378">Hydrolase</keyword>
<gene>
    <name evidence="3" type="ORF">CLORAM_01584</name>
</gene>
<feature type="transmembrane region" description="Helical" evidence="2">
    <location>
        <begin position="40"/>
        <end position="59"/>
    </location>
</feature>
<dbReference type="PANTHER" id="PTHR34135">
    <property type="entry name" value="LYSOZYME"/>
    <property type="match status" value="1"/>
</dbReference>
<dbReference type="Gene3D" id="3.20.20.80">
    <property type="entry name" value="Glycosidases"/>
    <property type="match status" value="1"/>
</dbReference>
<dbReference type="eggNOG" id="COG3757">
    <property type="taxonomic scope" value="Bacteria"/>
</dbReference>
<dbReference type="AlphaFoldDB" id="B0N4N3"/>
<keyword evidence="2" id="KW-1133">Transmembrane helix</keyword>
<dbReference type="PANTHER" id="PTHR34135:SF2">
    <property type="entry name" value="LYSOZYME"/>
    <property type="match status" value="1"/>
</dbReference>
<organism evidence="3 4">
    <name type="scientific">Thomasclavelia ramosa DSM 1402</name>
    <dbReference type="NCBI Taxonomy" id="445974"/>
    <lineage>
        <taxon>Bacteria</taxon>
        <taxon>Bacillati</taxon>
        <taxon>Bacillota</taxon>
        <taxon>Erysipelotrichia</taxon>
        <taxon>Erysipelotrichales</taxon>
        <taxon>Coprobacillaceae</taxon>
        <taxon>Thomasclavelia</taxon>
    </lineage>
</organism>
<dbReference type="HOGENOM" id="CLU_082358_0_0_9"/>
<keyword evidence="2" id="KW-0812">Transmembrane</keyword>
<proteinExistence type="inferred from homology"/>
<evidence type="ECO:0000256" key="2">
    <source>
        <dbReference type="SAM" id="Phobius"/>
    </source>
</evidence>
<evidence type="ECO:0000256" key="1">
    <source>
        <dbReference type="ARBA" id="ARBA00010646"/>
    </source>
</evidence>
<name>B0N4N3_9FIRM</name>
<reference evidence="3" key="1">
    <citation type="submission" date="2007-11" db="EMBL/GenBank/DDBJ databases">
        <authorList>
            <person name="Fulton L."/>
            <person name="Clifton S."/>
            <person name="Fulton B."/>
            <person name="Xu J."/>
            <person name="Minx P."/>
            <person name="Pepin K.H."/>
            <person name="Johnson M."/>
            <person name="Thiruvilangam P."/>
            <person name="Bhonagiri V."/>
            <person name="Nash W.E."/>
            <person name="Mardis E.R."/>
            <person name="Wilson R.K."/>
        </authorList>
    </citation>
    <scope>NUCLEOTIDE SEQUENCE [LARGE SCALE GENOMIC DNA]</scope>
    <source>
        <strain evidence="3">DSM 1402</strain>
    </source>
</reference>
<dbReference type="SUPFAM" id="SSF51445">
    <property type="entry name" value="(Trans)glycosidases"/>
    <property type="match status" value="1"/>
</dbReference>
<dbReference type="Pfam" id="PF01183">
    <property type="entry name" value="Glyco_hydro_25"/>
    <property type="match status" value="1"/>
</dbReference>
<dbReference type="CDD" id="cd06414">
    <property type="entry name" value="GH25_LytC-like"/>
    <property type="match status" value="1"/>
</dbReference>
<comment type="similarity">
    <text evidence="1">Belongs to the glycosyl hydrolase 25 family.</text>
</comment>
<keyword evidence="2" id="KW-0472">Membrane</keyword>
<dbReference type="GO" id="GO:0009253">
    <property type="term" value="P:peptidoglycan catabolic process"/>
    <property type="evidence" value="ECO:0007669"/>
    <property type="project" value="InterPro"/>
</dbReference>
<feature type="transmembrane region" description="Helical" evidence="2">
    <location>
        <begin position="97"/>
        <end position="114"/>
    </location>
</feature>
<dbReference type="EMBL" id="ABFX02000005">
    <property type="protein sequence ID" value="EDS18635.1"/>
    <property type="molecule type" value="Genomic_DNA"/>
</dbReference>
<protein>
    <submittedName>
        <fullName evidence="3">Glycosyl hydrolase family 25</fullName>
    </submittedName>
</protein>
<dbReference type="InterPro" id="IPR002053">
    <property type="entry name" value="Glyco_hydro_25"/>
</dbReference>